<proteinExistence type="predicted"/>
<evidence type="ECO:0000256" key="3">
    <source>
        <dbReference type="SAM" id="MobiDB-lite"/>
    </source>
</evidence>
<dbReference type="InterPro" id="IPR039431">
    <property type="entry name" value="Vta1/CALS_N"/>
</dbReference>
<feature type="compositionally biased region" description="Low complexity" evidence="3">
    <location>
        <begin position="15"/>
        <end position="26"/>
    </location>
</feature>
<sequence>MSEIVVAEPSSVGTSTRRVYTTTNTRPFTRSITSGRDSVPDPFDSEKLPVTLIPEIRRFLRIANLIEIEEPRVAYLCRFHAFEVAHNLDRHSSGRGVRQFKTSLLQRLEQDLNSEILAWLAIDEDEEVTFRKRREKNDLRELKRVYREYENYIIKHGGECNLENSEKLSKARAIASVLNEVLHIVTNAAGSQALTDTGSINAFVPYNILPLDQGGVHQAIMQLPEKGNVANQREHLILLLANTHIRQSHKQTFMSKVAICETGGPTT</sequence>
<evidence type="ECO:0000256" key="2">
    <source>
        <dbReference type="ARBA" id="ARBA00023136"/>
    </source>
</evidence>
<dbReference type="GO" id="GO:0012505">
    <property type="term" value="C:endomembrane system"/>
    <property type="evidence" value="ECO:0007669"/>
    <property type="project" value="UniProtKB-SubCell"/>
</dbReference>
<dbReference type="Pfam" id="PF04652">
    <property type="entry name" value="Vta1"/>
    <property type="match status" value="1"/>
</dbReference>
<evidence type="ECO:0000313" key="6">
    <source>
        <dbReference type="Proteomes" id="UP001642360"/>
    </source>
</evidence>
<evidence type="ECO:0000256" key="1">
    <source>
        <dbReference type="ARBA" id="ARBA00004308"/>
    </source>
</evidence>
<gene>
    <name evidence="5" type="ORF">ILEXP_LOCUS47136</name>
</gene>
<protein>
    <recommendedName>
        <fullName evidence="4">Vta1/callose synthase N-terminal domain-containing protein</fullName>
    </recommendedName>
</protein>
<name>A0ABC8UDP9_9AQUA</name>
<comment type="subcellular location">
    <subcellularLocation>
        <location evidence="1">Endomembrane system</location>
    </subcellularLocation>
</comment>
<evidence type="ECO:0000259" key="4">
    <source>
        <dbReference type="Pfam" id="PF04652"/>
    </source>
</evidence>
<feature type="region of interest" description="Disordered" evidence="3">
    <location>
        <begin position="15"/>
        <end position="40"/>
    </location>
</feature>
<dbReference type="EMBL" id="CAUOFW020007013">
    <property type="protein sequence ID" value="CAK9177256.1"/>
    <property type="molecule type" value="Genomic_DNA"/>
</dbReference>
<reference evidence="5 6" key="1">
    <citation type="submission" date="2024-02" db="EMBL/GenBank/DDBJ databases">
        <authorList>
            <person name="Vignale AGUSTIN F."/>
            <person name="Sosa J E."/>
            <person name="Modenutti C."/>
        </authorList>
    </citation>
    <scope>NUCLEOTIDE SEQUENCE [LARGE SCALE GENOMIC DNA]</scope>
</reference>
<keyword evidence="2" id="KW-0472">Membrane</keyword>
<keyword evidence="6" id="KW-1185">Reference proteome</keyword>
<organism evidence="5 6">
    <name type="scientific">Ilex paraguariensis</name>
    <name type="common">yerba mate</name>
    <dbReference type="NCBI Taxonomy" id="185542"/>
    <lineage>
        <taxon>Eukaryota</taxon>
        <taxon>Viridiplantae</taxon>
        <taxon>Streptophyta</taxon>
        <taxon>Embryophyta</taxon>
        <taxon>Tracheophyta</taxon>
        <taxon>Spermatophyta</taxon>
        <taxon>Magnoliopsida</taxon>
        <taxon>eudicotyledons</taxon>
        <taxon>Gunneridae</taxon>
        <taxon>Pentapetalae</taxon>
        <taxon>asterids</taxon>
        <taxon>campanulids</taxon>
        <taxon>Aquifoliales</taxon>
        <taxon>Aquifoliaceae</taxon>
        <taxon>Ilex</taxon>
    </lineage>
</organism>
<feature type="compositionally biased region" description="Polar residues" evidence="3">
    <location>
        <begin position="27"/>
        <end position="36"/>
    </location>
</feature>
<dbReference type="AlphaFoldDB" id="A0ABC8UDP9"/>
<accession>A0ABC8UDP9</accession>
<comment type="caution">
    <text evidence="5">The sequence shown here is derived from an EMBL/GenBank/DDBJ whole genome shotgun (WGS) entry which is preliminary data.</text>
</comment>
<evidence type="ECO:0000313" key="5">
    <source>
        <dbReference type="EMBL" id="CAK9177256.1"/>
    </source>
</evidence>
<dbReference type="InterPro" id="IPR023175">
    <property type="entry name" value="Vta1/CALS_N_sf"/>
</dbReference>
<dbReference type="Proteomes" id="UP001642360">
    <property type="component" value="Unassembled WGS sequence"/>
</dbReference>
<feature type="domain" description="Vta1/callose synthase N-terminal" evidence="4">
    <location>
        <begin position="56"/>
        <end position="112"/>
    </location>
</feature>
<dbReference type="Gene3D" id="1.25.40.270">
    <property type="entry name" value="Vacuolar protein sorting-associated protein vta1"/>
    <property type="match status" value="1"/>
</dbReference>